<dbReference type="Pfam" id="PF21993">
    <property type="entry name" value="TetR_C_13_2"/>
    <property type="match status" value="1"/>
</dbReference>
<dbReference type="KEGG" id="ptc:phytr_170"/>
<dbReference type="AlphaFoldDB" id="A0A2P1P6U5"/>
<dbReference type="PANTHER" id="PTHR47506">
    <property type="entry name" value="TRANSCRIPTIONAL REGULATORY PROTEIN"/>
    <property type="match status" value="1"/>
</dbReference>
<evidence type="ECO:0000256" key="2">
    <source>
        <dbReference type="ARBA" id="ARBA00023163"/>
    </source>
</evidence>
<evidence type="ECO:0000313" key="4">
    <source>
        <dbReference type="EMBL" id="AVP86981.1"/>
    </source>
</evidence>
<keyword evidence="2" id="KW-0804">Transcription</keyword>
<dbReference type="EMBL" id="CP027845">
    <property type="protein sequence ID" value="AVP86981.1"/>
    <property type="molecule type" value="Genomic_DNA"/>
</dbReference>
<dbReference type="Gene3D" id="1.10.357.10">
    <property type="entry name" value="Tetracycline Repressor, domain 2"/>
    <property type="match status" value="1"/>
</dbReference>
<dbReference type="PANTHER" id="PTHR47506:SF3">
    <property type="entry name" value="HTH-TYPE TRANSCRIPTIONAL REGULATOR LMRA"/>
    <property type="match status" value="1"/>
</dbReference>
<dbReference type="InterPro" id="IPR054156">
    <property type="entry name" value="YxaF_TetR_C"/>
</dbReference>
<gene>
    <name evidence="4" type="ORF">phytr_170</name>
</gene>
<protein>
    <submittedName>
        <fullName evidence="4">Transcriptional regulator</fullName>
    </submittedName>
</protein>
<feature type="domain" description="Transcriptional regulator LmrA/YxaF-like C-terminal" evidence="3">
    <location>
        <begin position="120"/>
        <end position="183"/>
    </location>
</feature>
<dbReference type="InterPro" id="IPR036271">
    <property type="entry name" value="Tet_transcr_reg_TetR-rel_C_sf"/>
</dbReference>
<dbReference type="Proteomes" id="UP000241762">
    <property type="component" value="Chromosome"/>
</dbReference>
<evidence type="ECO:0000256" key="1">
    <source>
        <dbReference type="ARBA" id="ARBA00023015"/>
    </source>
</evidence>
<sequence length="198" mass="22761">MQNICWKVIIWFHSKYMKRKIIELLIPVICNKGYSEMSISCIANATKLKKSSIYHFFPEGKSQIALEIILYVDEILSAQFNEIISNDAAPKVKYYKLLDALSDFYQFGKRNCLLDVTTIANANPKIQTASKNLLNKLINTFYLVFTERGLNKQEAEQKAVEVITLIQGSLILCRATEENKLFLNLIKSLKSKFDLLDH</sequence>
<dbReference type="InterPro" id="IPR009057">
    <property type="entry name" value="Homeodomain-like_sf"/>
</dbReference>
<organism evidence="4 5">
    <name type="scientific">Candidatus Phycorickettsia trachydisci</name>
    <dbReference type="NCBI Taxonomy" id="2115978"/>
    <lineage>
        <taxon>Bacteria</taxon>
        <taxon>Pseudomonadati</taxon>
        <taxon>Pseudomonadota</taxon>
        <taxon>Alphaproteobacteria</taxon>
        <taxon>Rickettsiales</taxon>
        <taxon>Rickettsiaceae</taxon>
        <taxon>Candidatus Phycorickettsia</taxon>
    </lineage>
</organism>
<reference evidence="4 5" key="1">
    <citation type="submission" date="2018-03" db="EMBL/GenBank/DDBJ databases">
        <title>A gene transfer event suggests a long-term partnership between eustigmatophyte algae and a novel lineage of endosymbiotic bacteria.</title>
        <authorList>
            <person name="Yurchenko T."/>
            <person name="Sevcikova T."/>
            <person name="Pribyl P."/>
            <person name="El Karkouri K."/>
            <person name="Klimes V."/>
            <person name="Amaral R."/>
            <person name="Zbrankova V."/>
            <person name="Kim E."/>
            <person name="Raoult D."/>
            <person name="Santos L.M.A."/>
            <person name="Elias M."/>
        </authorList>
    </citation>
    <scope>NUCLEOTIDE SEQUENCE [LARGE SCALE GENOMIC DNA]</scope>
    <source>
        <strain evidence="4">CCALA 838</strain>
    </source>
</reference>
<accession>A0A2P1P6U5</accession>
<name>A0A2P1P6U5_9RICK</name>
<keyword evidence="1" id="KW-0805">Transcription regulation</keyword>
<evidence type="ECO:0000259" key="3">
    <source>
        <dbReference type="Pfam" id="PF21993"/>
    </source>
</evidence>
<keyword evidence="5" id="KW-1185">Reference proteome</keyword>
<proteinExistence type="predicted"/>
<dbReference type="SUPFAM" id="SSF46689">
    <property type="entry name" value="Homeodomain-like"/>
    <property type="match status" value="1"/>
</dbReference>
<evidence type="ECO:0000313" key="5">
    <source>
        <dbReference type="Proteomes" id="UP000241762"/>
    </source>
</evidence>
<dbReference type="SUPFAM" id="SSF48498">
    <property type="entry name" value="Tetracyclin repressor-like, C-terminal domain"/>
    <property type="match status" value="1"/>
</dbReference>